<accession>A0ABW0EET1</accession>
<dbReference type="PANTHER" id="PTHR30408">
    <property type="entry name" value="TYPE-1 RESTRICTION ENZYME ECOKI SPECIFICITY PROTEIN"/>
    <property type="match status" value="1"/>
</dbReference>
<dbReference type="Pfam" id="PF01420">
    <property type="entry name" value="Methylase_S"/>
    <property type="match status" value="1"/>
</dbReference>
<organism evidence="5 6">
    <name type="scientific">Adhaeribacter terreus</name>
    <dbReference type="NCBI Taxonomy" id="529703"/>
    <lineage>
        <taxon>Bacteria</taxon>
        <taxon>Pseudomonadati</taxon>
        <taxon>Bacteroidota</taxon>
        <taxon>Cytophagia</taxon>
        <taxon>Cytophagales</taxon>
        <taxon>Hymenobacteraceae</taxon>
        <taxon>Adhaeribacter</taxon>
    </lineage>
</organism>
<dbReference type="EMBL" id="JBHSKT010000007">
    <property type="protein sequence ID" value="MFC5271399.1"/>
    <property type="molecule type" value="Genomic_DNA"/>
</dbReference>
<keyword evidence="6" id="KW-1185">Reference proteome</keyword>
<dbReference type="EC" id="3.1.21.-" evidence="5"/>
<evidence type="ECO:0000259" key="4">
    <source>
        <dbReference type="Pfam" id="PF01420"/>
    </source>
</evidence>
<reference evidence="6" key="1">
    <citation type="journal article" date="2019" name="Int. J. Syst. Evol. Microbiol.">
        <title>The Global Catalogue of Microorganisms (GCM) 10K type strain sequencing project: providing services to taxonomists for standard genome sequencing and annotation.</title>
        <authorList>
            <consortium name="The Broad Institute Genomics Platform"/>
            <consortium name="The Broad Institute Genome Sequencing Center for Infectious Disease"/>
            <person name="Wu L."/>
            <person name="Ma J."/>
        </authorList>
    </citation>
    <scope>NUCLEOTIDE SEQUENCE [LARGE SCALE GENOMIC DNA]</scope>
    <source>
        <strain evidence="6">KACC 12602</strain>
    </source>
</reference>
<proteinExistence type="inferred from homology"/>
<protein>
    <submittedName>
        <fullName evidence="5">Restriction endonuclease subunit S</fullName>
        <ecNumber evidence="5">3.1.21.-</ecNumber>
    </submittedName>
</protein>
<dbReference type="RefSeq" id="WP_378017763.1">
    <property type="nucleotide sequence ID" value="NZ_JBHSKT010000007.1"/>
</dbReference>
<sequence>MAVISTVKLSELKPGFRIDSEFYQPDYLFLERELKAFSCRKIKSFAKVTDGEHGSVKLRANGIKYLTAENVKNGYIDISKVRFVDEEVDRRNRRASVRAGDVLISIKGTLGEVAIAEEWLLPANMNRDVAIIKPFENSEILPEYLTIFLMSKFGAFQAKREGSGGVQQMITLGRLREFLVPKLPEESQEKIKSLYLGSLSKKVEADSLYSQASKFLEDALGLNHISLKNEKTFTAKLSHISNRNRFDGEHYKPRYIQLKEIIKNYKNGWEYFLLNVQYKRPNFNPVNSPNKVFNYIELSDINSNFGVVNSSNLIKGKEAPSRAKRVVNHGDIIVSSVVGSIDKAAIVSKSEDNHLASTGFFHFRSTVYSPQFLLLLVRSKLFTEQLFQESTGGILSAVPDSNLRHIIIPKFSIDIQETITDLVSRAHQAHWESKELLEQAKQEVETLIEQTETVS</sequence>
<gene>
    <name evidence="5" type="ORF">ACFPIB_12305</name>
</gene>
<keyword evidence="5" id="KW-0540">Nuclease</keyword>
<evidence type="ECO:0000256" key="2">
    <source>
        <dbReference type="ARBA" id="ARBA00022747"/>
    </source>
</evidence>
<feature type="domain" description="Type I restriction modification DNA specificity" evidence="4">
    <location>
        <begin position="61"/>
        <end position="191"/>
    </location>
</feature>
<evidence type="ECO:0000313" key="5">
    <source>
        <dbReference type="EMBL" id="MFC5271399.1"/>
    </source>
</evidence>
<evidence type="ECO:0000256" key="1">
    <source>
        <dbReference type="ARBA" id="ARBA00010923"/>
    </source>
</evidence>
<keyword evidence="3" id="KW-0238">DNA-binding</keyword>
<dbReference type="GO" id="GO:0016787">
    <property type="term" value="F:hydrolase activity"/>
    <property type="evidence" value="ECO:0007669"/>
    <property type="project" value="UniProtKB-KW"/>
</dbReference>
<dbReference type="SUPFAM" id="SSF116734">
    <property type="entry name" value="DNA methylase specificity domain"/>
    <property type="match status" value="2"/>
</dbReference>
<keyword evidence="5" id="KW-0378">Hydrolase</keyword>
<keyword evidence="2" id="KW-0680">Restriction system</keyword>
<dbReference type="Gene3D" id="3.90.220.20">
    <property type="entry name" value="DNA methylase specificity domains"/>
    <property type="match status" value="3"/>
</dbReference>
<evidence type="ECO:0000313" key="6">
    <source>
        <dbReference type="Proteomes" id="UP001596161"/>
    </source>
</evidence>
<dbReference type="InterPro" id="IPR052021">
    <property type="entry name" value="Type-I_RS_S_subunit"/>
</dbReference>
<dbReference type="InterPro" id="IPR044946">
    <property type="entry name" value="Restrct_endonuc_typeI_TRD_sf"/>
</dbReference>
<keyword evidence="5" id="KW-0255">Endonuclease</keyword>
<dbReference type="Proteomes" id="UP001596161">
    <property type="component" value="Unassembled WGS sequence"/>
</dbReference>
<name>A0ABW0EET1_9BACT</name>
<dbReference type="PANTHER" id="PTHR30408:SF12">
    <property type="entry name" value="TYPE I RESTRICTION ENZYME MJAVIII SPECIFICITY SUBUNIT"/>
    <property type="match status" value="1"/>
</dbReference>
<comment type="similarity">
    <text evidence="1">Belongs to the type-I restriction system S methylase family.</text>
</comment>
<dbReference type="InterPro" id="IPR000055">
    <property type="entry name" value="Restrct_endonuc_typeI_TRD"/>
</dbReference>
<evidence type="ECO:0000256" key="3">
    <source>
        <dbReference type="ARBA" id="ARBA00023125"/>
    </source>
</evidence>
<dbReference type="GO" id="GO:0004519">
    <property type="term" value="F:endonuclease activity"/>
    <property type="evidence" value="ECO:0007669"/>
    <property type="project" value="UniProtKB-KW"/>
</dbReference>
<comment type="caution">
    <text evidence="5">The sequence shown here is derived from an EMBL/GenBank/DDBJ whole genome shotgun (WGS) entry which is preliminary data.</text>
</comment>